<protein>
    <submittedName>
        <fullName evidence="2">Uncharacterized protein</fullName>
    </submittedName>
</protein>
<organism evidence="1 2">
    <name type="scientific">Romanomermis culicivorax</name>
    <name type="common">Nematode worm</name>
    <dbReference type="NCBI Taxonomy" id="13658"/>
    <lineage>
        <taxon>Eukaryota</taxon>
        <taxon>Metazoa</taxon>
        <taxon>Ecdysozoa</taxon>
        <taxon>Nematoda</taxon>
        <taxon>Enoplea</taxon>
        <taxon>Dorylaimia</taxon>
        <taxon>Mermithida</taxon>
        <taxon>Mermithoidea</taxon>
        <taxon>Mermithidae</taxon>
        <taxon>Romanomermis</taxon>
    </lineage>
</organism>
<dbReference type="Proteomes" id="UP000887565">
    <property type="component" value="Unplaced"/>
</dbReference>
<proteinExistence type="predicted"/>
<name>A0A915IC78_ROMCU</name>
<evidence type="ECO:0000313" key="1">
    <source>
        <dbReference type="Proteomes" id="UP000887565"/>
    </source>
</evidence>
<dbReference type="AlphaFoldDB" id="A0A915IC78"/>
<evidence type="ECO:0000313" key="2">
    <source>
        <dbReference type="WBParaSite" id="nRc.2.0.1.t11785-RA"/>
    </source>
</evidence>
<accession>A0A915IC78</accession>
<sequence>MATEYIEVFFRRKVWGFLFPTATIWVAIGLENPGGMIAQWPAMVDDFWGGFP</sequence>
<reference evidence="2" key="1">
    <citation type="submission" date="2022-11" db="UniProtKB">
        <authorList>
            <consortium name="WormBaseParasite"/>
        </authorList>
    </citation>
    <scope>IDENTIFICATION</scope>
</reference>
<dbReference type="WBParaSite" id="nRc.2.0.1.t11785-RA">
    <property type="protein sequence ID" value="nRc.2.0.1.t11785-RA"/>
    <property type="gene ID" value="nRc.2.0.1.g11785"/>
</dbReference>
<keyword evidence="1" id="KW-1185">Reference proteome</keyword>